<dbReference type="GO" id="GO:0005524">
    <property type="term" value="F:ATP binding"/>
    <property type="evidence" value="ECO:0007669"/>
    <property type="project" value="UniProtKB-KW"/>
</dbReference>
<reference evidence="3 4" key="1">
    <citation type="journal article" date="2013" name="BMC Genomics">
        <title>The miniature genome of a carnivorous plant Genlisea aurea contains a low number of genes and short non-coding sequences.</title>
        <authorList>
            <person name="Leushkin E.V."/>
            <person name="Sutormin R.A."/>
            <person name="Nabieva E.R."/>
            <person name="Penin A.A."/>
            <person name="Kondrashov A.S."/>
            <person name="Logacheva M.D."/>
        </authorList>
    </citation>
    <scope>NUCLEOTIDE SEQUENCE [LARGE SCALE GENOMIC DNA]</scope>
</reference>
<evidence type="ECO:0000313" key="4">
    <source>
        <dbReference type="Proteomes" id="UP000015453"/>
    </source>
</evidence>
<evidence type="ECO:0008006" key="5">
    <source>
        <dbReference type="Google" id="ProtNLM"/>
    </source>
</evidence>
<dbReference type="InterPro" id="IPR011009">
    <property type="entry name" value="Kinase-like_dom_sf"/>
</dbReference>
<dbReference type="OrthoDB" id="4062651at2759"/>
<dbReference type="PANTHER" id="PTHR27005">
    <property type="entry name" value="WALL-ASSOCIATED RECEPTOR KINASE-LIKE 21"/>
    <property type="match status" value="1"/>
</dbReference>
<comment type="caution">
    <text evidence="3">The sequence shown here is derived from an EMBL/GenBank/DDBJ whole genome shotgun (WGS) entry which is preliminary data.</text>
</comment>
<gene>
    <name evidence="3" type="ORF">M569_11617</name>
</gene>
<dbReference type="PANTHER" id="PTHR27005:SF515">
    <property type="entry name" value="WALL-ASSOCIATED RECEPTOR KINASE-LIKE 10-RELATED"/>
    <property type="match status" value="1"/>
</dbReference>
<keyword evidence="1" id="KW-0547">Nucleotide-binding</keyword>
<dbReference type="GO" id="GO:0007166">
    <property type="term" value="P:cell surface receptor signaling pathway"/>
    <property type="evidence" value="ECO:0007669"/>
    <property type="project" value="InterPro"/>
</dbReference>
<dbReference type="GO" id="GO:0004674">
    <property type="term" value="F:protein serine/threonine kinase activity"/>
    <property type="evidence" value="ECO:0007669"/>
    <property type="project" value="TreeGrafter"/>
</dbReference>
<organism evidence="3 4">
    <name type="scientific">Genlisea aurea</name>
    <dbReference type="NCBI Taxonomy" id="192259"/>
    <lineage>
        <taxon>Eukaryota</taxon>
        <taxon>Viridiplantae</taxon>
        <taxon>Streptophyta</taxon>
        <taxon>Embryophyta</taxon>
        <taxon>Tracheophyta</taxon>
        <taxon>Spermatophyta</taxon>
        <taxon>Magnoliopsida</taxon>
        <taxon>eudicotyledons</taxon>
        <taxon>Gunneridae</taxon>
        <taxon>Pentapetalae</taxon>
        <taxon>asterids</taxon>
        <taxon>lamiids</taxon>
        <taxon>Lamiales</taxon>
        <taxon>Lentibulariaceae</taxon>
        <taxon>Genlisea</taxon>
    </lineage>
</organism>
<dbReference type="EMBL" id="AUSU01005653">
    <property type="protein sequence ID" value="EPS63170.1"/>
    <property type="molecule type" value="Genomic_DNA"/>
</dbReference>
<sequence>MELLIGRRPFSFISTDNESTAISRFLEAVESNRIEEILDPQVSEHCKIEAVTVVAQVARRCLFWKGRLRPTMKEVAMELESVRKSEMPVTVAADEVEDGEDGGGGFSTIVDDFRRILTVDRSFTSSSLSSRESTSLL</sequence>
<evidence type="ECO:0000313" key="3">
    <source>
        <dbReference type="EMBL" id="EPS63170.1"/>
    </source>
</evidence>
<dbReference type="GO" id="GO:0005886">
    <property type="term" value="C:plasma membrane"/>
    <property type="evidence" value="ECO:0007669"/>
    <property type="project" value="TreeGrafter"/>
</dbReference>
<dbReference type="Gene3D" id="1.10.510.10">
    <property type="entry name" value="Transferase(Phosphotransferase) domain 1"/>
    <property type="match status" value="1"/>
</dbReference>
<name>S8C8M0_9LAMI</name>
<protein>
    <recommendedName>
        <fullName evidence="5">Serine-threonine/tyrosine-protein kinase catalytic domain-containing protein</fullName>
    </recommendedName>
</protein>
<proteinExistence type="predicted"/>
<dbReference type="Proteomes" id="UP000015453">
    <property type="component" value="Unassembled WGS sequence"/>
</dbReference>
<accession>S8C8M0</accession>
<dbReference type="InterPro" id="IPR045274">
    <property type="entry name" value="WAK-like"/>
</dbReference>
<keyword evidence="4" id="KW-1185">Reference proteome</keyword>
<dbReference type="SUPFAM" id="SSF56112">
    <property type="entry name" value="Protein kinase-like (PK-like)"/>
    <property type="match status" value="1"/>
</dbReference>
<evidence type="ECO:0000256" key="1">
    <source>
        <dbReference type="ARBA" id="ARBA00022741"/>
    </source>
</evidence>
<dbReference type="AlphaFoldDB" id="S8C8M0"/>
<evidence type="ECO:0000256" key="2">
    <source>
        <dbReference type="ARBA" id="ARBA00022840"/>
    </source>
</evidence>
<keyword evidence="2" id="KW-0067">ATP-binding</keyword>